<dbReference type="GO" id="GO:0016020">
    <property type="term" value="C:membrane"/>
    <property type="evidence" value="ECO:0007669"/>
    <property type="project" value="UniProtKB-SubCell"/>
</dbReference>
<dbReference type="EMBL" id="MU839840">
    <property type="protein sequence ID" value="KAK1752222.1"/>
    <property type="molecule type" value="Genomic_DNA"/>
</dbReference>
<dbReference type="InterPro" id="IPR049326">
    <property type="entry name" value="Rhodopsin_dom_fungi"/>
</dbReference>
<dbReference type="Pfam" id="PF20684">
    <property type="entry name" value="Fung_rhodopsin"/>
    <property type="match status" value="1"/>
</dbReference>
<feature type="transmembrane region" description="Helical" evidence="7">
    <location>
        <begin position="56"/>
        <end position="75"/>
    </location>
</feature>
<sequence length="365" mass="40163">MSSSTPEGSPPPSQEPVPDLGPNIAAAAFVPWAIALIFVALRCYTRANIIRTFGPSDWCIILSIICSTGLTATTYNQTQHGLGKHIYDFDAASEVPNILCAWWWSFMFYLPALSFTKVSICLLYLSIFPLRWQRWACYSVLVIVVVSSLFTQAAIFTYTIPLSATWDPTVVATYTTSQTTWWITTGFVVATDLLIFLLPIPIVLPLNLPRRQKAAVMGIFLIGFFTVFVSFTRLVILIQEKGQPDPDFTYNGTTLTYWTLIEPNTAIVVACAMTMKPLVGKLFPGLLESRPSQNETSLAGSGPQLTIGSKPSRNPLSPANRHSWMELPDRNDKGDIILSDLEAALEEPGRPVASSVSSTSKIKEG</sequence>
<dbReference type="InterPro" id="IPR052337">
    <property type="entry name" value="SAT4-like"/>
</dbReference>
<evidence type="ECO:0000256" key="7">
    <source>
        <dbReference type="SAM" id="Phobius"/>
    </source>
</evidence>
<evidence type="ECO:0000256" key="4">
    <source>
        <dbReference type="ARBA" id="ARBA00023136"/>
    </source>
</evidence>
<comment type="similarity">
    <text evidence="5">Belongs to the SAT4 family.</text>
</comment>
<accession>A0AAJ0B638</accession>
<keyword evidence="10" id="KW-1185">Reference proteome</keyword>
<evidence type="ECO:0000259" key="8">
    <source>
        <dbReference type="Pfam" id="PF20684"/>
    </source>
</evidence>
<dbReference type="PANTHER" id="PTHR33048">
    <property type="entry name" value="PTH11-LIKE INTEGRAL MEMBRANE PROTEIN (AFU_ORTHOLOGUE AFUA_5G11245)"/>
    <property type="match status" value="1"/>
</dbReference>
<feature type="domain" description="Rhodopsin" evidence="8">
    <location>
        <begin position="41"/>
        <end position="279"/>
    </location>
</feature>
<gene>
    <name evidence="9" type="ORF">QBC47DRAFT_68429</name>
</gene>
<feature type="compositionally biased region" description="Polar residues" evidence="6">
    <location>
        <begin position="293"/>
        <end position="317"/>
    </location>
</feature>
<keyword evidence="3 7" id="KW-1133">Transmembrane helix</keyword>
<dbReference type="PANTHER" id="PTHR33048:SF47">
    <property type="entry name" value="INTEGRAL MEMBRANE PROTEIN-RELATED"/>
    <property type="match status" value="1"/>
</dbReference>
<organism evidence="9 10">
    <name type="scientific">Echria macrotheca</name>
    <dbReference type="NCBI Taxonomy" id="438768"/>
    <lineage>
        <taxon>Eukaryota</taxon>
        <taxon>Fungi</taxon>
        <taxon>Dikarya</taxon>
        <taxon>Ascomycota</taxon>
        <taxon>Pezizomycotina</taxon>
        <taxon>Sordariomycetes</taxon>
        <taxon>Sordariomycetidae</taxon>
        <taxon>Sordariales</taxon>
        <taxon>Schizotheciaceae</taxon>
        <taxon>Echria</taxon>
    </lineage>
</organism>
<proteinExistence type="inferred from homology"/>
<protein>
    <recommendedName>
        <fullName evidence="8">Rhodopsin domain-containing protein</fullName>
    </recommendedName>
</protein>
<feature type="transmembrane region" description="Helical" evidence="7">
    <location>
        <begin position="216"/>
        <end position="236"/>
    </location>
</feature>
<name>A0AAJ0B638_9PEZI</name>
<keyword evidence="2 7" id="KW-0812">Transmembrane</keyword>
<evidence type="ECO:0000256" key="2">
    <source>
        <dbReference type="ARBA" id="ARBA00022692"/>
    </source>
</evidence>
<feature type="transmembrane region" description="Helical" evidence="7">
    <location>
        <begin position="20"/>
        <end position="44"/>
    </location>
</feature>
<feature type="transmembrane region" description="Helical" evidence="7">
    <location>
        <begin position="180"/>
        <end position="204"/>
    </location>
</feature>
<comment type="caution">
    <text evidence="9">The sequence shown here is derived from an EMBL/GenBank/DDBJ whole genome shotgun (WGS) entry which is preliminary data.</text>
</comment>
<evidence type="ECO:0000256" key="6">
    <source>
        <dbReference type="SAM" id="MobiDB-lite"/>
    </source>
</evidence>
<reference evidence="9" key="1">
    <citation type="submission" date="2023-06" db="EMBL/GenBank/DDBJ databases">
        <title>Genome-scale phylogeny and comparative genomics of the fungal order Sordariales.</title>
        <authorList>
            <consortium name="Lawrence Berkeley National Laboratory"/>
            <person name="Hensen N."/>
            <person name="Bonometti L."/>
            <person name="Westerberg I."/>
            <person name="Brannstrom I.O."/>
            <person name="Guillou S."/>
            <person name="Cros-Aarteil S."/>
            <person name="Calhoun S."/>
            <person name="Haridas S."/>
            <person name="Kuo A."/>
            <person name="Mondo S."/>
            <person name="Pangilinan J."/>
            <person name="Riley R."/>
            <person name="Labutti K."/>
            <person name="Andreopoulos B."/>
            <person name="Lipzen A."/>
            <person name="Chen C."/>
            <person name="Yanf M."/>
            <person name="Daum C."/>
            <person name="Ng V."/>
            <person name="Clum A."/>
            <person name="Steindorff A."/>
            <person name="Ohm R."/>
            <person name="Martin F."/>
            <person name="Silar P."/>
            <person name="Natvig D."/>
            <person name="Lalanne C."/>
            <person name="Gautier V."/>
            <person name="Ament-Velasquez S.L."/>
            <person name="Kruys A."/>
            <person name="Hutchinson M.I."/>
            <person name="Powell A.J."/>
            <person name="Barry K."/>
            <person name="Miller A.N."/>
            <person name="Grigoriev I.V."/>
            <person name="Debuchy R."/>
            <person name="Gladieux P."/>
            <person name="Thoren M.H."/>
            <person name="Johannesson H."/>
        </authorList>
    </citation>
    <scope>NUCLEOTIDE SEQUENCE</scope>
    <source>
        <strain evidence="9">PSN4</strain>
    </source>
</reference>
<comment type="subcellular location">
    <subcellularLocation>
        <location evidence="1">Membrane</location>
        <topology evidence="1">Multi-pass membrane protein</topology>
    </subcellularLocation>
</comment>
<keyword evidence="4 7" id="KW-0472">Membrane</keyword>
<dbReference type="AlphaFoldDB" id="A0AAJ0B638"/>
<evidence type="ECO:0000313" key="10">
    <source>
        <dbReference type="Proteomes" id="UP001239445"/>
    </source>
</evidence>
<evidence type="ECO:0000256" key="3">
    <source>
        <dbReference type="ARBA" id="ARBA00022989"/>
    </source>
</evidence>
<evidence type="ECO:0000256" key="1">
    <source>
        <dbReference type="ARBA" id="ARBA00004141"/>
    </source>
</evidence>
<dbReference type="Proteomes" id="UP001239445">
    <property type="component" value="Unassembled WGS sequence"/>
</dbReference>
<evidence type="ECO:0000313" key="9">
    <source>
        <dbReference type="EMBL" id="KAK1752222.1"/>
    </source>
</evidence>
<feature type="transmembrane region" description="Helical" evidence="7">
    <location>
        <begin position="256"/>
        <end position="275"/>
    </location>
</feature>
<evidence type="ECO:0000256" key="5">
    <source>
        <dbReference type="ARBA" id="ARBA00038359"/>
    </source>
</evidence>
<feature type="transmembrane region" description="Helical" evidence="7">
    <location>
        <begin position="102"/>
        <end position="125"/>
    </location>
</feature>
<feature type="transmembrane region" description="Helical" evidence="7">
    <location>
        <begin position="137"/>
        <end position="160"/>
    </location>
</feature>
<feature type="region of interest" description="Disordered" evidence="6">
    <location>
        <begin position="293"/>
        <end position="331"/>
    </location>
</feature>